<keyword evidence="2" id="KW-0966">Cell projection</keyword>
<keyword evidence="2" id="KW-0282">Flagellum</keyword>
<proteinExistence type="predicted"/>
<protein>
    <submittedName>
        <fullName evidence="2">Flagellar protein FlaG</fullName>
    </submittedName>
</protein>
<dbReference type="InterPro" id="IPR035924">
    <property type="entry name" value="FlaG-like_sf"/>
</dbReference>
<evidence type="ECO:0000256" key="1">
    <source>
        <dbReference type="SAM" id="MobiDB-lite"/>
    </source>
</evidence>
<dbReference type="AlphaFoldDB" id="A0A096DPN7"/>
<feature type="region of interest" description="Disordered" evidence="1">
    <location>
        <begin position="23"/>
        <end position="46"/>
    </location>
</feature>
<organism evidence="2 3">
    <name type="scientific">Caloranaerobacter azorensis H53214</name>
    <dbReference type="NCBI Taxonomy" id="1156417"/>
    <lineage>
        <taxon>Bacteria</taxon>
        <taxon>Bacillati</taxon>
        <taxon>Bacillota</taxon>
        <taxon>Tissierellia</taxon>
        <taxon>Tissierellales</taxon>
        <taxon>Thermohalobacteraceae</taxon>
        <taxon>Caloranaerobacter</taxon>
    </lineage>
</organism>
<dbReference type="PANTHER" id="PTHR37166">
    <property type="entry name" value="PROTEIN FLAG"/>
    <property type="match status" value="1"/>
</dbReference>
<dbReference type="Gene3D" id="3.30.160.170">
    <property type="entry name" value="FlaG-like"/>
    <property type="match status" value="1"/>
</dbReference>
<dbReference type="Pfam" id="PF03646">
    <property type="entry name" value="FlaG"/>
    <property type="match status" value="1"/>
</dbReference>
<name>A0A096DPN7_9FIRM</name>
<dbReference type="RefSeq" id="WP_035161711.1">
    <property type="nucleotide sequence ID" value="NZ_AZTB01000004.1"/>
</dbReference>
<gene>
    <name evidence="2" type="ORF">Y919_01500</name>
</gene>
<sequence>MKIDSAVTTPSIQKVQPVLTSEKLEKQSVNNSEMNVETSSTDEQKNVNEEELIRAIETVNKSVKIYDRRLEFSIHEKTKEIIVKVIDTNTDEVIREIPPEKILDMVAKLWEMVGILVDEKV</sequence>
<evidence type="ECO:0000313" key="3">
    <source>
        <dbReference type="Proteomes" id="UP000029622"/>
    </source>
</evidence>
<dbReference type="PANTHER" id="PTHR37166:SF1">
    <property type="entry name" value="PROTEIN FLAG"/>
    <property type="match status" value="1"/>
</dbReference>
<dbReference type="EMBL" id="AZTB01000004">
    <property type="protein sequence ID" value="KGG81211.1"/>
    <property type="molecule type" value="Genomic_DNA"/>
</dbReference>
<dbReference type="SUPFAM" id="SSF160214">
    <property type="entry name" value="FlaG-like"/>
    <property type="match status" value="1"/>
</dbReference>
<comment type="caution">
    <text evidence="2">The sequence shown here is derived from an EMBL/GenBank/DDBJ whole genome shotgun (WGS) entry which is preliminary data.</text>
</comment>
<keyword evidence="2" id="KW-0969">Cilium</keyword>
<reference evidence="2 3" key="1">
    <citation type="submission" date="2013-12" db="EMBL/GenBank/DDBJ databases">
        <title>Draft genome sequence of Caloranaerobacter sp. H53214.</title>
        <authorList>
            <person name="Jiang L.J."/>
            <person name="Shao Z.Z."/>
            <person name="Long M.N."/>
        </authorList>
    </citation>
    <scope>NUCLEOTIDE SEQUENCE [LARGE SCALE GENOMIC DNA]</scope>
    <source>
        <strain evidence="2 3">H53214</strain>
    </source>
</reference>
<evidence type="ECO:0000313" key="2">
    <source>
        <dbReference type="EMBL" id="KGG81211.1"/>
    </source>
</evidence>
<dbReference type="STRING" id="1156417.Y919_01500"/>
<feature type="compositionally biased region" description="Polar residues" evidence="1">
    <location>
        <begin position="27"/>
        <end position="41"/>
    </location>
</feature>
<dbReference type="InterPro" id="IPR005186">
    <property type="entry name" value="FlaG"/>
</dbReference>
<dbReference type="Proteomes" id="UP000029622">
    <property type="component" value="Unassembled WGS sequence"/>
</dbReference>
<accession>A0A096DPN7</accession>